<protein>
    <recommendedName>
        <fullName evidence="2">C2H2-type domain-containing protein</fullName>
    </recommendedName>
</protein>
<dbReference type="PANTHER" id="PTHR22938:SF0">
    <property type="entry name" value="E3 UBIQUITIN-PROTEIN LIGASE ZNF598"/>
    <property type="match status" value="1"/>
</dbReference>
<dbReference type="Gene3D" id="3.30.420.10">
    <property type="entry name" value="Ribonuclease H-like superfamily/Ribonuclease H"/>
    <property type="match status" value="1"/>
</dbReference>
<feature type="domain" description="C2H2-type" evidence="2">
    <location>
        <begin position="62"/>
        <end position="90"/>
    </location>
</feature>
<dbReference type="GO" id="GO:0016567">
    <property type="term" value="P:protein ubiquitination"/>
    <property type="evidence" value="ECO:0007669"/>
    <property type="project" value="TreeGrafter"/>
</dbReference>
<feature type="domain" description="C2H2-type" evidence="2">
    <location>
        <begin position="109"/>
        <end position="137"/>
    </location>
</feature>
<dbReference type="AlphaFoldDB" id="A0A0L7KP95"/>
<dbReference type="InterPro" id="IPR012337">
    <property type="entry name" value="RNaseH-like_sf"/>
</dbReference>
<feature type="domain" description="C2H2-type" evidence="2">
    <location>
        <begin position="15"/>
        <end position="43"/>
    </location>
</feature>
<dbReference type="GO" id="GO:0043022">
    <property type="term" value="F:ribosome binding"/>
    <property type="evidence" value="ECO:0007669"/>
    <property type="project" value="TreeGrafter"/>
</dbReference>
<dbReference type="EMBL" id="JTDY01007801">
    <property type="protein sequence ID" value="KOB64930.1"/>
    <property type="molecule type" value="Genomic_DNA"/>
</dbReference>
<organism evidence="3 4">
    <name type="scientific">Operophtera brumata</name>
    <name type="common">Winter moth</name>
    <name type="synonym">Phalaena brumata</name>
    <dbReference type="NCBI Taxonomy" id="104452"/>
    <lineage>
        <taxon>Eukaryota</taxon>
        <taxon>Metazoa</taxon>
        <taxon>Ecdysozoa</taxon>
        <taxon>Arthropoda</taxon>
        <taxon>Hexapoda</taxon>
        <taxon>Insecta</taxon>
        <taxon>Pterygota</taxon>
        <taxon>Neoptera</taxon>
        <taxon>Endopterygota</taxon>
        <taxon>Lepidoptera</taxon>
        <taxon>Glossata</taxon>
        <taxon>Ditrysia</taxon>
        <taxon>Geometroidea</taxon>
        <taxon>Geometridae</taxon>
        <taxon>Larentiinae</taxon>
        <taxon>Operophtera</taxon>
    </lineage>
</organism>
<sequence>MDADELYRHLRKEHLYCHLCDADGRNLYYASHSALAHHFRTDHYLCEEGDCAGQHLTAYIHLYCHLCDADGRNLYYASHAALAHHFRTDHYLCEEGDFAGQHLTAYIHLYCHLCDADGRNLYYASHAALAHHFRTDHYLCEEGDCAGQHLTAERAPSPPPAPAPAPRIDTRSEELFPRLSTAPAVSNLLVGGSSKAYKGISLRGVTASDIRSALRARPPRPRPRRASTRGARSCSRGSPPRRPCPTCSSVAPLRLTKVYYCVVSPRATSGARSEPAPRARARAAHRHEERGAVPEALHRAGRVQPARRIVNENGPPFSSAEFGTYLQRNGIKHSAVAPNHAASKAENAVRTIKRFLKKACLESVDDDLALSKFLFMYRNRRVHKRHVDQ</sequence>
<dbReference type="InterPro" id="IPR013087">
    <property type="entry name" value="Znf_C2H2_type"/>
</dbReference>
<name>A0A0L7KP95_OPEBR</name>
<feature type="compositionally biased region" description="Basic residues" evidence="1">
    <location>
        <begin position="217"/>
        <end position="227"/>
    </location>
</feature>
<evidence type="ECO:0000313" key="3">
    <source>
        <dbReference type="EMBL" id="KOB64930.1"/>
    </source>
</evidence>
<dbReference type="GO" id="GO:0061630">
    <property type="term" value="F:ubiquitin protein ligase activity"/>
    <property type="evidence" value="ECO:0007669"/>
    <property type="project" value="InterPro"/>
</dbReference>
<accession>A0A0L7KP95</accession>
<feature type="region of interest" description="Disordered" evidence="1">
    <location>
        <begin position="211"/>
        <end position="245"/>
    </location>
</feature>
<comment type="caution">
    <text evidence="3">The sequence shown here is derived from an EMBL/GenBank/DDBJ whole genome shotgun (WGS) entry which is preliminary data.</text>
</comment>
<dbReference type="PANTHER" id="PTHR22938">
    <property type="entry name" value="ZINC FINGER PROTEIN 598"/>
    <property type="match status" value="1"/>
</dbReference>
<evidence type="ECO:0000259" key="2">
    <source>
        <dbReference type="SMART" id="SM00355"/>
    </source>
</evidence>
<dbReference type="Proteomes" id="UP000037510">
    <property type="component" value="Unassembled WGS sequence"/>
</dbReference>
<dbReference type="STRING" id="104452.A0A0L7KP95"/>
<reference evidence="3 4" key="1">
    <citation type="journal article" date="2015" name="Genome Biol. Evol.">
        <title>The genome of winter moth (Operophtera brumata) provides a genomic perspective on sexual dimorphism and phenology.</title>
        <authorList>
            <person name="Derks M.F."/>
            <person name="Smit S."/>
            <person name="Salis L."/>
            <person name="Schijlen E."/>
            <person name="Bossers A."/>
            <person name="Mateman C."/>
            <person name="Pijl A.S."/>
            <person name="de Ridder D."/>
            <person name="Groenen M.A."/>
            <person name="Visser M.E."/>
            <person name="Megens H.J."/>
        </authorList>
    </citation>
    <scope>NUCLEOTIDE SEQUENCE [LARGE SCALE GENOMIC DNA]</scope>
    <source>
        <strain evidence="3">WM2013NL</strain>
        <tissue evidence="3">Head and thorax</tissue>
    </source>
</reference>
<dbReference type="SUPFAM" id="SSF53098">
    <property type="entry name" value="Ribonuclease H-like"/>
    <property type="match status" value="1"/>
</dbReference>
<dbReference type="GO" id="GO:0072344">
    <property type="term" value="P:rescue of stalled ribosome"/>
    <property type="evidence" value="ECO:0007669"/>
    <property type="project" value="InterPro"/>
</dbReference>
<evidence type="ECO:0000256" key="1">
    <source>
        <dbReference type="SAM" id="MobiDB-lite"/>
    </source>
</evidence>
<feature type="compositionally biased region" description="Low complexity" evidence="1">
    <location>
        <begin position="228"/>
        <end position="245"/>
    </location>
</feature>
<evidence type="ECO:0000313" key="4">
    <source>
        <dbReference type="Proteomes" id="UP000037510"/>
    </source>
</evidence>
<keyword evidence="4" id="KW-1185">Reference proteome</keyword>
<dbReference type="InterPro" id="IPR044288">
    <property type="entry name" value="ZNF598/HEL2"/>
</dbReference>
<proteinExistence type="predicted"/>
<dbReference type="InterPro" id="IPR036397">
    <property type="entry name" value="RNaseH_sf"/>
</dbReference>
<dbReference type="SMART" id="SM00355">
    <property type="entry name" value="ZnF_C2H2"/>
    <property type="match status" value="3"/>
</dbReference>
<dbReference type="GO" id="GO:0003676">
    <property type="term" value="F:nucleic acid binding"/>
    <property type="evidence" value="ECO:0007669"/>
    <property type="project" value="InterPro"/>
</dbReference>
<gene>
    <name evidence="3" type="ORF">OBRU01_20575</name>
</gene>